<dbReference type="InterPro" id="IPR019600">
    <property type="entry name" value="Hemin_uptake_protein_HemP"/>
</dbReference>
<gene>
    <name evidence="1" type="primary">hmuP</name>
    <name evidence="1" type="ORF">LPU83_3145</name>
</gene>
<evidence type="ECO:0000313" key="1">
    <source>
        <dbReference type="EMBL" id="CDM58795.1"/>
    </source>
</evidence>
<dbReference type="KEGG" id="rhl:LPU83_3145"/>
<organism evidence="1 2">
    <name type="scientific">Rhizobium favelukesii</name>
    <dbReference type="NCBI Taxonomy" id="348824"/>
    <lineage>
        <taxon>Bacteria</taxon>
        <taxon>Pseudomonadati</taxon>
        <taxon>Pseudomonadota</taxon>
        <taxon>Alphaproteobacteria</taxon>
        <taxon>Hyphomicrobiales</taxon>
        <taxon>Rhizobiaceae</taxon>
        <taxon>Rhizobium/Agrobacterium group</taxon>
        <taxon>Rhizobium</taxon>
    </lineage>
</organism>
<protein>
    <submittedName>
        <fullName evidence="1">Hemin transport system, hemin uptake protein</fullName>
    </submittedName>
</protein>
<dbReference type="AlphaFoldDB" id="W6REQ7"/>
<keyword evidence="2" id="KW-1185">Reference proteome</keyword>
<evidence type="ECO:0000313" key="2">
    <source>
        <dbReference type="Proteomes" id="UP000019443"/>
    </source>
</evidence>
<sequence length="87" mass="10031">MMTMRVKIIMDFPGVGRRGSSGHNRPTMMVEKPDTFRHASLQREPTAEMRVLESADIFRGATEIMIRHDGVVYRMKITRQGKLILNK</sequence>
<dbReference type="Gene3D" id="2.10.70.10">
    <property type="entry name" value="Complement Module, domain 1"/>
    <property type="match status" value="1"/>
</dbReference>
<dbReference type="Proteomes" id="UP000019443">
    <property type="component" value="Chromosome"/>
</dbReference>
<dbReference type="HOGENOM" id="CLU_178563_5_0_5"/>
<proteinExistence type="predicted"/>
<name>W6REQ7_9HYPH</name>
<reference evidence="1" key="1">
    <citation type="submission" date="2013-11" db="EMBL/GenBank/DDBJ databases">
        <title>Draft genome sequence of the broad-host-range Rhizobium sp. LPU83 strain, a member of the low-genetic diversity Oregon-like Rhizobium sp. group.</title>
        <authorList>
            <person name="Wibberg D."/>
            <person name="Puehler A."/>
            <person name="Schlueter A."/>
        </authorList>
    </citation>
    <scope>NUCLEOTIDE SEQUENCE [LARGE SCALE GENOMIC DNA]</scope>
    <source>
        <strain evidence="1">LPU83</strain>
    </source>
</reference>
<dbReference type="PATRIC" id="fig|348824.6.peg.3395"/>
<accession>W6REQ7</accession>
<dbReference type="Pfam" id="PF10636">
    <property type="entry name" value="hemP"/>
    <property type="match status" value="1"/>
</dbReference>
<dbReference type="EMBL" id="HG916852">
    <property type="protein sequence ID" value="CDM58795.1"/>
    <property type="molecule type" value="Genomic_DNA"/>
</dbReference>
<dbReference type="eggNOG" id="COG4256">
    <property type="taxonomic scope" value="Bacteria"/>
</dbReference>